<dbReference type="Proteomes" id="UP000214673">
    <property type="component" value="Unassembled WGS sequence"/>
</dbReference>
<dbReference type="EMBL" id="NIPX01000045">
    <property type="protein sequence ID" value="OWJ81221.1"/>
    <property type="molecule type" value="Genomic_DNA"/>
</dbReference>
<dbReference type="Proteomes" id="UP000196640">
    <property type="component" value="Unassembled WGS sequence"/>
</dbReference>
<dbReference type="RefSeq" id="WP_088234064.1">
    <property type="nucleotide sequence ID" value="NZ_CALUEG010000051.1"/>
</dbReference>
<evidence type="ECO:0000313" key="3">
    <source>
        <dbReference type="EMBL" id="OWJ77787.1"/>
    </source>
</evidence>
<gene>
    <name evidence="4" type="ORF">CDV52_19180</name>
    <name evidence="3" type="ORF">CDV53_04665</name>
</gene>
<dbReference type="GO" id="GO:0007165">
    <property type="term" value="P:signal transduction"/>
    <property type="evidence" value="ECO:0007669"/>
    <property type="project" value="TreeGrafter"/>
</dbReference>
<comment type="similarity">
    <text evidence="1">Belongs to the inositol monophosphatase superfamily.</text>
</comment>
<dbReference type="AlphaFoldDB" id="A0A212AIA6"/>
<keyword evidence="2" id="KW-0460">Magnesium</keyword>
<reference evidence="5 6" key="1">
    <citation type="submission" date="2016-11" db="EMBL/GenBank/DDBJ databases">
        <title>Comparison of Traditional DNA-DNA Hybridization with In Silico Genomic Analysis.</title>
        <authorList>
            <person name="Nicholson A.C."/>
            <person name="Sammons S."/>
            <person name="Humrighouse B.W."/>
            <person name="Graziano J."/>
            <person name="Lasker B."/>
            <person name="Whitney A.M."/>
            <person name="Mcquiston J.R."/>
        </authorList>
    </citation>
    <scope>NUCLEOTIDE SEQUENCE [LARGE SCALE GENOMIC DNA]</scope>
    <source>
        <strain evidence="3 6">H1892</strain>
        <strain evidence="4 5">H2381</strain>
    </source>
</reference>
<keyword evidence="2" id="KW-0479">Metal-binding</keyword>
<organism evidence="4 5">
    <name type="scientific">Haematobacter missouriensis</name>
    <dbReference type="NCBI Taxonomy" id="366616"/>
    <lineage>
        <taxon>Bacteria</taxon>
        <taxon>Pseudomonadati</taxon>
        <taxon>Pseudomonadota</taxon>
        <taxon>Alphaproteobacteria</taxon>
        <taxon>Rhodobacterales</taxon>
        <taxon>Paracoccaceae</taxon>
        <taxon>Haematobacter</taxon>
    </lineage>
</organism>
<feature type="binding site" evidence="2">
    <location>
        <position position="69"/>
    </location>
    <ligand>
        <name>Mg(2+)</name>
        <dbReference type="ChEBI" id="CHEBI:18420"/>
        <label>1</label>
        <note>catalytic</note>
    </ligand>
</feature>
<evidence type="ECO:0000256" key="1">
    <source>
        <dbReference type="ARBA" id="ARBA00009759"/>
    </source>
</evidence>
<dbReference type="Pfam" id="PF00459">
    <property type="entry name" value="Inositol_P"/>
    <property type="match status" value="1"/>
</dbReference>
<name>A0A212AIA6_9RHOB</name>
<evidence type="ECO:0000313" key="4">
    <source>
        <dbReference type="EMBL" id="OWJ81221.1"/>
    </source>
</evidence>
<accession>A0A212AIA6</accession>
<evidence type="ECO:0000256" key="2">
    <source>
        <dbReference type="PIRSR" id="PIRSR600760-2"/>
    </source>
</evidence>
<dbReference type="GO" id="GO:0006020">
    <property type="term" value="P:inositol metabolic process"/>
    <property type="evidence" value="ECO:0007669"/>
    <property type="project" value="TreeGrafter"/>
</dbReference>
<dbReference type="InterPro" id="IPR000760">
    <property type="entry name" value="Inositol_monophosphatase-like"/>
</dbReference>
<evidence type="ECO:0000313" key="6">
    <source>
        <dbReference type="Proteomes" id="UP000214673"/>
    </source>
</evidence>
<sequence>MTHDLTALLGFAGRLADTARAILAPAAKAARSYTLKSDMSPVTETDERIERHLRAMISAAYPEHGILGEEFGNVGLDREWVWVIDPIDGTKAFVAGFAVFGTLIGLAHRGAPVLGIIDNPVTGERWAGATGLPSTRNGRPIRSRDCSGLTGAFISNGNPEALDSDEMDRFSNLRSRVGGCVYGGSAMSYARIADGGLDIALDAGLDPFDYCALVPVVQGAGGVITDWEGAPLTISSGHRCLATATPDLHRAAIAALAA</sequence>
<protein>
    <submittedName>
        <fullName evidence="4">Phosphatase</fullName>
    </submittedName>
</protein>
<proteinExistence type="inferred from homology"/>
<comment type="caution">
    <text evidence="4">The sequence shown here is derived from an EMBL/GenBank/DDBJ whole genome shotgun (WGS) entry which is preliminary data.</text>
</comment>
<feature type="binding site" evidence="2">
    <location>
        <position position="88"/>
    </location>
    <ligand>
        <name>Mg(2+)</name>
        <dbReference type="ChEBI" id="CHEBI:18420"/>
        <label>1</label>
        <note>catalytic</note>
    </ligand>
</feature>
<dbReference type="PANTHER" id="PTHR20854:SF4">
    <property type="entry name" value="INOSITOL-1-MONOPHOSPHATASE-RELATED"/>
    <property type="match status" value="1"/>
</dbReference>
<dbReference type="Gene3D" id="3.30.540.10">
    <property type="entry name" value="Fructose-1,6-Bisphosphatase, subunit A, domain 1"/>
    <property type="match status" value="1"/>
</dbReference>
<evidence type="ECO:0000313" key="5">
    <source>
        <dbReference type="Proteomes" id="UP000196640"/>
    </source>
</evidence>
<dbReference type="Gene3D" id="3.40.190.80">
    <property type="match status" value="1"/>
</dbReference>
<comment type="cofactor">
    <cofactor evidence="2">
        <name>Mg(2+)</name>
        <dbReference type="ChEBI" id="CHEBI:18420"/>
    </cofactor>
</comment>
<feature type="binding site" evidence="2">
    <location>
        <position position="87"/>
    </location>
    <ligand>
        <name>Mg(2+)</name>
        <dbReference type="ChEBI" id="CHEBI:18420"/>
        <label>1</label>
        <note>catalytic</note>
    </ligand>
</feature>
<dbReference type="PRINTS" id="PR00377">
    <property type="entry name" value="IMPHPHTASES"/>
</dbReference>
<feature type="binding site" evidence="2">
    <location>
        <position position="85"/>
    </location>
    <ligand>
        <name>Mg(2+)</name>
        <dbReference type="ChEBI" id="CHEBI:18420"/>
        <label>1</label>
        <note>catalytic</note>
    </ligand>
</feature>
<dbReference type="GO" id="GO:0046872">
    <property type="term" value="F:metal ion binding"/>
    <property type="evidence" value="ECO:0007669"/>
    <property type="project" value="UniProtKB-KW"/>
</dbReference>
<dbReference type="SUPFAM" id="SSF56655">
    <property type="entry name" value="Carbohydrate phosphatase"/>
    <property type="match status" value="1"/>
</dbReference>
<dbReference type="PANTHER" id="PTHR20854">
    <property type="entry name" value="INOSITOL MONOPHOSPHATASE"/>
    <property type="match status" value="1"/>
</dbReference>
<dbReference type="OrthoDB" id="9785695at2"/>
<dbReference type="EMBL" id="NIPV01000015">
    <property type="protein sequence ID" value="OWJ77787.1"/>
    <property type="molecule type" value="Genomic_DNA"/>
</dbReference>
<keyword evidence="6" id="KW-1185">Reference proteome</keyword>
<dbReference type="GO" id="GO:0008934">
    <property type="term" value="F:inositol monophosphate 1-phosphatase activity"/>
    <property type="evidence" value="ECO:0007669"/>
    <property type="project" value="TreeGrafter"/>
</dbReference>
<feature type="binding site" evidence="2">
    <location>
        <position position="209"/>
    </location>
    <ligand>
        <name>Mg(2+)</name>
        <dbReference type="ChEBI" id="CHEBI:18420"/>
        <label>1</label>
        <note>catalytic</note>
    </ligand>
</feature>